<dbReference type="eggNOG" id="COG1024">
    <property type="taxonomic scope" value="Bacteria"/>
</dbReference>
<dbReference type="PhylomeDB" id="Q2RS55"/>
<dbReference type="CDD" id="cd06558">
    <property type="entry name" value="crotonase-like"/>
    <property type="match status" value="1"/>
</dbReference>
<dbReference type="InterPro" id="IPR018376">
    <property type="entry name" value="Enoyl-CoA_hyd/isom_CS"/>
</dbReference>
<dbReference type="AlphaFoldDB" id="Q2RS55"/>
<dbReference type="EC" id="4.2.1.17" evidence="4"/>
<dbReference type="RefSeq" id="WP_011389895.1">
    <property type="nucleotide sequence ID" value="NC_007643.1"/>
</dbReference>
<name>Q2RS55_RHORT</name>
<organism evidence="4 5">
    <name type="scientific">Rhodospirillum rubrum (strain ATCC 11170 / ATH 1.1.1 / DSM 467 / LMG 4362 / NCIMB 8255 / S1)</name>
    <dbReference type="NCBI Taxonomy" id="269796"/>
    <lineage>
        <taxon>Bacteria</taxon>
        <taxon>Pseudomonadati</taxon>
        <taxon>Pseudomonadota</taxon>
        <taxon>Alphaproteobacteria</taxon>
        <taxon>Rhodospirillales</taxon>
        <taxon>Rhodospirillaceae</taxon>
        <taxon>Rhodospirillum</taxon>
    </lineage>
</organism>
<dbReference type="Proteomes" id="UP000001929">
    <property type="component" value="Chromosome"/>
</dbReference>
<sequence>MADPATSLASPLDTRRHGGVLVLTMNDPATRNALSPTVFAAGTRALAEAADDDGIGAVVLTGANGAFCSGGDLRLLAGAPSDITALLDSFHGFVRAIRALPLPVIAAVEGSAAGAGFSLALGCDLLVASREASFLMAYIKVGLTPDGGATAFLARALPRALQTEIVLTGAPVSAERLHGLGVVNRLVEPGTACEAALAWAAAFAAGPRAALGRAKRLVEAAGSNDLEGQLDLEAALFSQAIAHGEAREGMTAFLHKRSPDFAAARGRMGQKI</sequence>
<dbReference type="STRING" id="269796.Rru_A2240"/>
<keyword evidence="5" id="KW-1185">Reference proteome</keyword>
<dbReference type="PROSITE" id="PS00166">
    <property type="entry name" value="ENOYL_COA_HYDRATASE"/>
    <property type="match status" value="1"/>
</dbReference>
<dbReference type="GO" id="GO:0004300">
    <property type="term" value="F:enoyl-CoA hydratase activity"/>
    <property type="evidence" value="ECO:0007669"/>
    <property type="project" value="UniProtKB-EC"/>
</dbReference>
<dbReference type="HOGENOM" id="CLU_009834_7_2_5"/>
<dbReference type="KEGG" id="rru:Rru_A2240"/>
<dbReference type="EMBL" id="CP000230">
    <property type="protein sequence ID" value="ABC23040.1"/>
    <property type="molecule type" value="Genomic_DNA"/>
</dbReference>
<evidence type="ECO:0000313" key="4">
    <source>
        <dbReference type="EMBL" id="ABC23040.1"/>
    </source>
</evidence>
<dbReference type="InterPro" id="IPR001753">
    <property type="entry name" value="Enoyl-CoA_hydra/iso"/>
</dbReference>
<protein>
    <submittedName>
        <fullName evidence="4">Short chain enoyl-CoA hydratase / Enoyl-CoA hydratase</fullName>
        <ecNumber evidence="4">4.2.1.17</ecNumber>
    </submittedName>
</protein>
<gene>
    <name evidence="4" type="ordered locus">Rru_A2240</name>
</gene>
<dbReference type="PANTHER" id="PTHR11941">
    <property type="entry name" value="ENOYL-COA HYDRATASE-RELATED"/>
    <property type="match status" value="1"/>
</dbReference>
<evidence type="ECO:0000256" key="1">
    <source>
        <dbReference type="ARBA" id="ARBA00005254"/>
    </source>
</evidence>
<comment type="similarity">
    <text evidence="1 3">Belongs to the enoyl-CoA hydratase/isomerase family.</text>
</comment>
<evidence type="ECO:0000256" key="2">
    <source>
        <dbReference type="ARBA" id="ARBA00023239"/>
    </source>
</evidence>
<dbReference type="SUPFAM" id="SSF52096">
    <property type="entry name" value="ClpP/crotonase"/>
    <property type="match status" value="1"/>
</dbReference>
<dbReference type="NCBIfam" id="NF046063">
    <property type="entry name" value="oxepin_alt"/>
    <property type="match status" value="1"/>
</dbReference>
<dbReference type="GO" id="GO:0006635">
    <property type="term" value="P:fatty acid beta-oxidation"/>
    <property type="evidence" value="ECO:0007669"/>
    <property type="project" value="TreeGrafter"/>
</dbReference>
<evidence type="ECO:0000313" key="5">
    <source>
        <dbReference type="Proteomes" id="UP000001929"/>
    </source>
</evidence>
<proteinExistence type="inferred from homology"/>
<dbReference type="PANTHER" id="PTHR11941:SF54">
    <property type="entry name" value="ENOYL-COA HYDRATASE, MITOCHONDRIAL"/>
    <property type="match status" value="1"/>
</dbReference>
<dbReference type="EnsemblBacteria" id="ABC23040">
    <property type="protein sequence ID" value="ABC23040"/>
    <property type="gene ID" value="Rru_A2240"/>
</dbReference>
<dbReference type="PATRIC" id="fig|269796.9.peg.2338"/>
<dbReference type="InterPro" id="IPR014748">
    <property type="entry name" value="Enoyl-CoA_hydra_C"/>
</dbReference>
<dbReference type="Gene3D" id="1.10.12.10">
    <property type="entry name" value="Lyase 2-enoyl-coa Hydratase, Chain A, domain 2"/>
    <property type="match status" value="1"/>
</dbReference>
<reference evidence="4 5" key="1">
    <citation type="journal article" date="2011" name="Stand. Genomic Sci.">
        <title>Complete genome sequence of Rhodospirillum rubrum type strain (S1).</title>
        <authorList>
            <person name="Munk A.C."/>
            <person name="Copeland A."/>
            <person name="Lucas S."/>
            <person name="Lapidus A."/>
            <person name="Del Rio T.G."/>
            <person name="Barry K."/>
            <person name="Detter J.C."/>
            <person name="Hammon N."/>
            <person name="Israni S."/>
            <person name="Pitluck S."/>
            <person name="Brettin T."/>
            <person name="Bruce D."/>
            <person name="Han C."/>
            <person name="Tapia R."/>
            <person name="Gilna P."/>
            <person name="Schmutz J."/>
            <person name="Larimer F."/>
            <person name="Land M."/>
            <person name="Kyrpides N.C."/>
            <person name="Mavromatis K."/>
            <person name="Richardson P."/>
            <person name="Rohde M."/>
            <person name="Goker M."/>
            <person name="Klenk H.P."/>
            <person name="Zhang Y."/>
            <person name="Roberts G.P."/>
            <person name="Reslewic S."/>
            <person name="Schwartz D.C."/>
        </authorList>
    </citation>
    <scope>NUCLEOTIDE SEQUENCE [LARGE SCALE GENOMIC DNA]</scope>
    <source>
        <strain evidence="5">ATCC 11170 / ATH 1.1.1 / DSM 467 / LMG 4362 / NCIMB 8255 / S1</strain>
    </source>
</reference>
<accession>Q2RS55</accession>
<evidence type="ECO:0000256" key="3">
    <source>
        <dbReference type="RuleBase" id="RU003707"/>
    </source>
</evidence>
<keyword evidence="2 4" id="KW-0456">Lyase</keyword>
<dbReference type="NCBIfam" id="NF005700">
    <property type="entry name" value="PRK07511.1"/>
    <property type="match status" value="1"/>
</dbReference>
<dbReference type="Pfam" id="PF00378">
    <property type="entry name" value="ECH_1"/>
    <property type="match status" value="1"/>
</dbReference>
<dbReference type="InterPro" id="IPR029045">
    <property type="entry name" value="ClpP/crotonase-like_dom_sf"/>
</dbReference>
<dbReference type="Gene3D" id="3.90.226.10">
    <property type="entry name" value="2-enoyl-CoA Hydratase, Chain A, domain 1"/>
    <property type="match status" value="1"/>
</dbReference>